<dbReference type="RefSeq" id="WP_114229821.1">
    <property type="nucleotide sequence ID" value="NZ_UFMQ01000003.1"/>
</dbReference>
<evidence type="ECO:0000313" key="12">
    <source>
        <dbReference type="Proteomes" id="UP000252694"/>
    </source>
</evidence>
<dbReference type="GO" id="GO:0016020">
    <property type="term" value="C:membrane"/>
    <property type="evidence" value="ECO:0007669"/>
    <property type="project" value="UniProtKB-SubCell"/>
</dbReference>
<comment type="cofactor">
    <cofactor evidence="1">
        <name>Ca(2+)</name>
        <dbReference type="ChEBI" id="CHEBI:29108"/>
    </cofactor>
</comment>
<keyword evidence="7" id="KW-0106">Calcium</keyword>
<accession>A0A335FDX4</accession>
<keyword evidence="11" id="KW-0378">Hydrolase</keyword>
<keyword evidence="4" id="KW-0964">Secreted</keyword>
<sequence length="1102" mass="116379">MVTYGNDQNGLWLKFDNFTSNDIRQIEYINNVLYVTNYSGTYYSLNFNSLAKARMIFSDGVEKQVLFTSGGNGLNISTANSEWIVGTNLVDQISSGAGNDRLFGGVGDDIYQFSKGDGIDKVTDYSGNNTIQFMASNLADLSIQGNGSNLEVKYSDTDAVLIEGNVSNFKFLDGTTATLDQLLTNKTITLTGTKGNETINGFASNDIINGLEGNDTLNGNAGNDTLNGGAGDDRLYGGTGNDLTVGGTGNDWLASGSGDDTYQFSKGDGNDTINDYSGKNTIQITDVSAKDITFTTNANNELVINYSATDSITLKAYINNYILSDGVVQTYQQFLTGKTATWNGTDNADNFSGTLPNDVITGGKGNDTLNGREGEDTYRFSLGDGIDTINGDYSGNNTIVFTDVKSTDVQYSFDKTTLNIQYSDSDIVKLTGYLASNNKNFSIQFADGVMIDRAQLDPTVGVNYWVRALVATTNSNPDFKYIFPSTAPDYLLDANGQAPAWWSPFSQAQQDFMTQVYQKASEFSALTFTLTDNASQLNTVAAYRNSTAATAYAQYPSGAFVGSDVAFGPDFWFDPAGTWVTASYPHELGHALGLRHTFEGSTISSFSDEEDTRKWSVMSYDRTGMSYDGSFAPFDVAALQAIYGVNSSARAGNDSYVFDSTKGVLIWDGAGVDTINASNATQAATIDLNQGGWSYIGEKSPHISSANQLSINLGTQIENAIGGAYDDILVGNNLSNRLEGGAGNDTLKGNWGDDVLLGGAGNDTLDGGKGADSLIGGTGDDTYYVDNVGDSIVENTSEGNDKVISDINYTLGDNLENLTLNGADNLNGNGNALNNVIIGNAGNNILNGYAGNDTLNGGAGNDTLDGGAGNDTLDGGIGIDTLIGGLGDDIYYVDNVNDVIIEKINEGFETVNSTVSYALDSGNALNNLNLLGTDNIDGTGNGNGNTIVGNSGNNILSGGTNNDVLNGGAGNDILNGGKDNDTLIGGLGSDTALYKLLNTNDVTGGNGADVWKDFKVGNTLTDSEADKIDISELLINYANGGTVNSIFSYLSLDLNGNNSILSIDRDGAGTVYNSTSFLTLNNVNTTLNTDVVPLIRPLNLVL</sequence>
<reference evidence="11 12" key="1">
    <citation type="submission" date="2018-07" db="EMBL/GenBank/DDBJ databases">
        <authorList>
            <consortium name="Pathogen Informatics"/>
        </authorList>
    </citation>
    <scope>NUCLEOTIDE SEQUENCE [LARGE SCALE GENOMIC DNA]</scope>
    <source>
        <strain evidence="11 12">4300STDY7045823</strain>
    </source>
</reference>
<dbReference type="EMBL" id="UFMQ01000003">
    <property type="protein sequence ID" value="SST20029.1"/>
    <property type="molecule type" value="Genomic_DNA"/>
</dbReference>
<evidence type="ECO:0000259" key="10">
    <source>
        <dbReference type="Pfam" id="PF08548"/>
    </source>
</evidence>
<keyword evidence="8" id="KW-0843">Virulence</keyword>
<dbReference type="PRINTS" id="PR00313">
    <property type="entry name" value="CABNDNGRPT"/>
</dbReference>
<dbReference type="InterPro" id="IPR013858">
    <property type="entry name" value="Peptidase_M10B_C"/>
</dbReference>
<dbReference type="PROSITE" id="PS00330">
    <property type="entry name" value="HEMOLYSIN_CALCIUM"/>
    <property type="match status" value="9"/>
</dbReference>
<dbReference type="Pfam" id="PF00353">
    <property type="entry name" value="HemolysinCabind"/>
    <property type="match status" value="8"/>
</dbReference>
<protein>
    <submittedName>
        <fullName evidence="11">Calcium binding hemolysin protein</fullName>
        <ecNumber evidence="11">3.4.24.40</ecNumber>
    </submittedName>
</protein>
<dbReference type="Proteomes" id="UP000252694">
    <property type="component" value="Unassembled WGS sequence"/>
</dbReference>
<dbReference type="InterPro" id="IPR024079">
    <property type="entry name" value="MetalloPept_cat_dom_sf"/>
</dbReference>
<dbReference type="Gene3D" id="2.150.10.10">
    <property type="entry name" value="Serralysin-like metalloprotease, C-terminal"/>
    <property type="match status" value="7"/>
</dbReference>
<comment type="subcellular location">
    <subcellularLocation>
        <location evidence="2">Membrane</location>
    </subcellularLocation>
    <subcellularLocation>
        <location evidence="3">Secreted</location>
    </subcellularLocation>
</comment>
<feature type="domain" description="Peptidase M10 serralysin C-terminal" evidence="10">
    <location>
        <begin position="638"/>
        <end position="793"/>
    </location>
</feature>
<dbReference type="PANTHER" id="PTHR38340:SF1">
    <property type="entry name" value="S-LAYER PROTEIN"/>
    <property type="match status" value="1"/>
</dbReference>
<dbReference type="InterPro" id="IPR018511">
    <property type="entry name" value="Hemolysin-typ_Ca-bd_CS"/>
</dbReference>
<dbReference type="GO" id="GO:0090729">
    <property type="term" value="F:toxin activity"/>
    <property type="evidence" value="ECO:0007669"/>
    <property type="project" value="UniProtKB-KW"/>
</dbReference>
<evidence type="ECO:0000256" key="1">
    <source>
        <dbReference type="ARBA" id="ARBA00001913"/>
    </source>
</evidence>
<dbReference type="InterPro" id="IPR050557">
    <property type="entry name" value="RTX_toxin/Mannuronan_C5-epim"/>
</dbReference>
<dbReference type="SUPFAM" id="SSF55486">
    <property type="entry name" value="Metalloproteases ('zincins'), catalytic domain"/>
    <property type="match status" value="1"/>
</dbReference>
<evidence type="ECO:0000256" key="9">
    <source>
        <dbReference type="ARBA" id="ARBA00023136"/>
    </source>
</evidence>
<evidence type="ECO:0000313" key="11">
    <source>
        <dbReference type="EMBL" id="SST20029.1"/>
    </source>
</evidence>
<dbReference type="Gene3D" id="3.40.390.10">
    <property type="entry name" value="Collagenase (Catalytic Domain)"/>
    <property type="match status" value="1"/>
</dbReference>
<name>A0A335FDX4_ACIBA</name>
<dbReference type="InterPro" id="IPR011049">
    <property type="entry name" value="Serralysin-like_metalloprot_C"/>
</dbReference>
<dbReference type="AlphaFoldDB" id="A0A335FDX4"/>
<dbReference type="Pfam" id="PF08548">
    <property type="entry name" value="Peptidase_M10_C"/>
    <property type="match status" value="1"/>
</dbReference>
<dbReference type="InterPro" id="IPR003995">
    <property type="entry name" value="RTX_toxin_determinant-A"/>
</dbReference>
<evidence type="ECO:0000256" key="6">
    <source>
        <dbReference type="ARBA" id="ARBA00022737"/>
    </source>
</evidence>
<evidence type="ECO:0000256" key="2">
    <source>
        <dbReference type="ARBA" id="ARBA00004370"/>
    </source>
</evidence>
<dbReference type="EC" id="3.4.24.40" evidence="11"/>
<dbReference type="SUPFAM" id="SSF51120">
    <property type="entry name" value="beta-Roll"/>
    <property type="match status" value="6"/>
</dbReference>
<organism evidence="11 12">
    <name type="scientific">Acinetobacter baumannii</name>
    <dbReference type="NCBI Taxonomy" id="470"/>
    <lineage>
        <taxon>Bacteria</taxon>
        <taxon>Pseudomonadati</taxon>
        <taxon>Pseudomonadota</taxon>
        <taxon>Gammaproteobacteria</taxon>
        <taxon>Moraxellales</taxon>
        <taxon>Moraxellaceae</taxon>
        <taxon>Acinetobacter</taxon>
        <taxon>Acinetobacter calcoaceticus/baumannii complex</taxon>
    </lineage>
</organism>
<evidence type="ECO:0000256" key="3">
    <source>
        <dbReference type="ARBA" id="ARBA00004613"/>
    </source>
</evidence>
<keyword evidence="6" id="KW-0677">Repeat</keyword>
<evidence type="ECO:0000256" key="7">
    <source>
        <dbReference type="ARBA" id="ARBA00022837"/>
    </source>
</evidence>
<keyword evidence="9" id="KW-0472">Membrane</keyword>
<dbReference type="GO" id="GO:0005509">
    <property type="term" value="F:calcium ion binding"/>
    <property type="evidence" value="ECO:0007669"/>
    <property type="project" value="InterPro"/>
</dbReference>
<evidence type="ECO:0000256" key="8">
    <source>
        <dbReference type="ARBA" id="ARBA00023026"/>
    </source>
</evidence>
<dbReference type="PANTHER" id="PTHR38340">
    <property type="entry name" value="S-LAYER PROTEIN"/>
    <property type="match status" value="1"/>
</dbReference>
<proteinExistence type="predicted"/>
<evidence type="ECO:0000256" key="4">
    <source>
        <dbReference type="ARBA" id="ARBA00022525"/>
    </source>
</evidence>
<evidence type="ECO:0000256" key="5">
    <source>
        <dbReference type="ARBA" id="ARBA00022656"/>
    </source>
</evidence>
<dbReference type="PRINTS" id="PR01488">
    <property type="entry name" value="RTXTOXINA"/>
</dbReference>
<dbReference type="GO" id="GO:0005615">
    <property type="term" value="C:extracellular space"/>
    <property type="evidence" value="ECO:0007669"/>
    <property type="project" value="InterPro"/>
</dbReference>
<dbReference type="InterPro" id="IPR001343">
    <property type="entry name" value="Hemolysn_Ca-bd"/>
</dbReference>
<dbReference type="GO" id="GO:0008237">
    <property type="term" value="F:metallopeptidase activity"/>
    <property type="evidence" value="ECO:0007669"/>
    <property type="project" value="InterPro"/>
</dbReference>
<keyword evidence="5" id="KW-0800">Toxin</keyword>
<gene>
    <name evidence="11" type="primary">prtC</name>
    <name evidence="11" type="ORF">SAMEA104305318_01208</name>
</gene>